<dbReference type="EMBL" id="JAFFZE010000019">
    <property type="protein sequence ID" value="MCT2586429.1"/>
    <property type="molecule type" value="Genomic_DNA"/>
</dbReference>
<sequence>MLAALRRIDLCAAVDPGVDSRLTSADPFSCDVATTPNPVKITVVTSSPASRRAMSARTVADAKAYVTREPGLNCRVVLPVSFEIGVSVDALGTQPSSALCDPALRVATVLATALADPVQDEASWDACGAVRAAVAEREHEQVVPVAMDFCHFPDGSSQLRLRYETAPEYAERGAIGDTTVWIDEGEFAGERGCFVHWSLGSSRTSYASPDAELLASVSADTCPRAKELAETMVPVLAKPPPDDVTPQRPLLYGPDEPDLPGG</sequence>
<reference evidence="2 3" key="1">
    <citation type="submission" date="2021-02" db="EMBL/GenBank/DDBJ databases">
        <title>Actinophytocola xerophila sp. nov., isolated from soil of cotton cropping field.</title>
        <authorList>
            <person name="Huang R."/>
            <person name="Chen X."/>
            <person name="Ge X."/>
            <person name="Liu W."/>
        </authorList>
    </citation>
    <scope>NUCLEOTIDE SEQUENCE [LARGE SCALE GENOMIC DNA]</scope>
    <source>
        <strain evidence="2 3">S1-96</strain>
    </source>
</reference>
<proteinExistence type="predicted"/>
<accession>A0ABT2JFX1</accession>
<evidence type="ECO:0000256" key="1">
    <source>
        <dbReference type="SAM" id="MobiDB-lite"/>
    </source>
</evidence>
<keyword evidence="3" id="KW-1185">Reference proteome</keyword>
<dbReference type="RefSeq" id="WP_260194257.1">
    <property type="nucleotide sequence ID" value="NZ_JAFFZE010000019.1"/>
</dbReference>
<evidence type="ECO:0008006" key="4">
    <source>
        <dbReference type="Google" id="ProtNLM"/>
    </source>
</evidence>
<evidence type="ECO:0000313" key="2">
    <source>
        <dbReference type="EMBL" id="MCT2586429.1"/>
    </source>
</evidence>
<dbReference type="Proteomes" id="UP001156441">
    <property type="component" value="Unassembled WGS sequence"/>
</dbReference>
<feature type="region of interest" description="Disordered" evidence="1">
    <location>
        <begin position="236"/>
        <end position="262"/>
    </location>
</feature>
<comment type="caution">
    <text evidence="2">The sequence shown here is derived from an EMBL/GenBank/DDBJ whole genome shotgun (WGS) entry which is preliminary data.</text>
</comment>
<evidence type="ECO:0000313" key="3">
    <source>
        <dbReference type="Proteomes" id="UP001156441"/>
    </source>
</evidence>
<gene>
    <name evidence="2" type="ORF">JT362_25225</name>
</gene>
<protein>
    <recommendedName>
        <fullName evidence="4">DUF3558 domain-containing protein</fullName>
    </recommendedName>
</protein>
<organism evidence="2 3">
    <name type="scientific">Actinophytocola gossypii</name>
    <dbReference type="NCBI Taxonomy" id="2812003"/>
    <lineage>
        <taxon>Bacteria</taxon>
        <taxon>Bacillati</taxon>
        <taxon>Actinomycetota</taxon>
        <taxon>Actinomycetes</taxon>
        <taxon>Pseudonocardiales</taxon>
        <taxon>Pseudonocardiaceae</taxon>
    </lineage>
</organism>
<name>A0ABT2JFX1_9PSEU</name>